<dbReference type="GO" id="GO:0009190">
    <property type="term" value="P:cyclic nucleotide biosynthetic process"/>
    <property type="evidence" value="ECO:0007669"/>
    <property type="project" value="InterPro"/>
</dbReference>
<evidence type="ECO:0000313" key="3">
    <source>
        <dbReference type="Proteomes" id="UP000069697"/>
    </source>
</evidence>
<dbReference type="GO" id="GO:0004016">
    <property type="term" value="F:adenylate cyclase activity"/>
    <property type="evidence" value="ECO:0007669"/>
    <property type="project" value="UniProtKB-ARBA"/>
</dbReference>
<name>A0A124DX94_PAEAM</name>
<dbReference type="PROSITE" id="PS50125">
    <property type="entry name" value="GUANYLATE_CYCLASE_2"/>
    <property type="match status" value="1"/>
</dbReference>
<accession>A0A124DX94</accession>
<dbReference type="SUPFAM" id="SSF55073">
    <property type="entry name" value="Nucleotide cyclase"/>
    <property type="match status" value="1"/>
</dbReference>
<dbReference type="RefSeq" id="WP_062833262.1">
    <property type="nucleotide sequence ID" value="NZ_BCNV01000001.1"/>
</dbReference>
<dbReference type="AlphaFoldDB" id="A0A124DX94"/>
<reference evidence="2 3" key="1">
    <citation type="journal article" date="2016" name="Genome Announc.">
        <title>Draft Genome Sequence of Paenibacillus amylolyticus Heshi-A3, Isolated from Fermented Rice Bran in a Japanese Fermented Seafood Dish.</title>
        <authorList>
            <person name="Akuzawa S."/>
            <person name="Nagaoka J."/>
            <person name="Kanekatsu M."/>
            <person name="Kubota E."/>
            <person name="Ohtake R."/>
            <person name="Suzuki T."/>
            <person name="Kanesaki Y."/>
        </authorList>
    </citation>
    <scope>NUCLEOTIDE SEQUENCE [LARGE SCALE GENOMIC DNA]</scope>
    <source>
        <strain evidence="2 3">Heshi-A3</strain>
    </source>
</reference>
<dbReference type="Gene3D" id="3.30.70.1230">
    <property type="entry name" value="Nucleotide cyclase"/>
    <property type="match status" value="1"/>
</dbReference>
<comment type="caution">
    <text evidence="2">The sequence shown here is derived from an EMBL/GenBank/DDBJ whole genome shotgun (WGS) entry which is preliminary data.</text>
</comment>
<reference evidence="3" key="2">
    <citation type="submission" date="2016-01" db="EMBL/GenBank/DDBJ databases">
        <title>Draft Genome Sequence of Paenibacillus amylolyticus Heshi-A3 that Was Isolated from Fermented Rice Bran with Aging Salted Mackerel, Which Was Named Heshiko as Traditional Fermented Seafood in Japan.</title>
        <authorList>
            <person name="Akuzawa S."/>
            <person name="Nakagawa J."/>
            <person name="Kanekatsu T."/>
            <person name="Kubota E."/>
            <person name="Ohtake R."/>
            <person name="Suzuki T."/>
            <person name="Kanesaki Y."/>
        </authorList>
    </citation>
    <scope>NUCLEOTIDE SEQUENCE [LARGE SCALE GENOMIC DNA]</scope>
    <source>
        <strain evidence="3">Heshi-A3</strain>
    </source>
</reference>
<protein>
    <recommendedName>
        <fullName evidence="1">Guanylate cyclase domain-containing protein</fullName>
    </recommendedName>
</protein>
<dbReference type="GO" id="GO:0035556">
    <property type="term" value="P:intracellular signal transduction"/>
    <property type="evidence" value="ECO:0007669"/>
    <property type="project" value="InterPro"/>
</dbReference>
<proteinExistence type="predicted"/>
<dbReference type="EMBL" id="BCNV01000001">
    <property type="protein sequence ID" value="GAS80370.1"/>
    <property type="molecule type" value="Genomic_DNA"/>
</dbReference>
<gene>
    <name evidence="2" type="ORF">PAHA3_0440</name>
</gene>
<feature type="domain" description="Guanylate cyclase" evidence="1">
    <location>
        <begin position="48"/>
        <end position="184"/>
    </location>
</feature>
<organism evidence="2 3">
    <name type="scientific">Paenibacillus amylolyticus</name>
    <dbReference type="NCBI Taxonomy" id="1451"/>
    <lineage>
        <taxon>Bacteria</taxon>
        <taxon>Bacillati</taxon>
        <taxon>Bacillota</taxon>
        <taxon>Bacilli</taxon>
        <taxon>Bacillales</taxon>
        <taxon>Paenibacillaceae</taxon>
        <taxon>Paenibacillus</taxon>
    </lineage>
</organism>
<sequence>MKSLDYYYKDRKKKVEEILDNTDKVNEVDKFPRDEDFTYTNAYKAWAGAIFVDLRDSTTLFTGNNDIDIAKVIRGFTSEIIEILRKDLESNDLKEIGIRGDCVFAVYSTPLKTDIYEIANRAFYINTYMKMLNKLLKNRSLPTIKAGIGLATNPTLAVKAGRKSSGIHNLVWIGESVAKASNLSDLGNNNGNGAIVMSSVFYSNYIDNASEDAKNWWTQKYDNSYGTYYHGNVVKSAFNDWIEDGMKD</sequence>
<dbReference type="Proteomes" id="UP000069697">
    <property type="component" value="Unassembled WGS sequence"/>
</dbReference>
<evidence type="ECO:0000313" key="2">
    <source>
        <dbReference type="EMBL" id="GAS80370.1"/>
    </source>
</evidence>
<dbReference type="InterPro" id="IPR029787">
    <property type="entry name" value="Nucleotide_cyclase"/>
</dbReference>
<dbReference type="InterPro" id="IPR001054">
    <property type="entry name" value="A/G_cyclase"/>
</dbReference>
<evidence type="ECO:0000259" key="1">
    <source>
        <dbReference type="PROSITE" id="PS50125"/>
    </source>
</evidence>